<organism evidence="2 3">
    <name type="scientific">Chryseobacterium camelliae</name>
    <dbReference type="NCBI Taxonomy" id="1265445"/>
    <lineage>
        <taxon>Bacteria</taxon>
        <taxon>Pseudomonadati</taxon>
        <taxon>Bacteroidota</taxon>
        <taxon>Flavobacteriia</taxon>
        <taxon>Flavobacteriales</taxon>
        <taxon>Weeksellaceae</taxon>
        <taxon>Chryseobacterium group</taxon>
        <taxon>Chryseobacterium</taxon>
    </lineage>
</organism>
<accession>A0ABU0TJI4</accession>
<dbReference type="NCBIfam" id="TIGR01200">
    <property type="entry name" value="GLPGLI"/>
    <property type="match status" value="1"/>
</dbReference>
<feature type="region of interest" description="Disordered" evidence="1">
    <location>
        <begin position="278"/>
        <end position="298"/>
    </location>
</feature>
<sequence length="298" mass="34118">MKNTVLLFIVWGMLIQAQTNRFFYEYKFIPDANNKDDVKKEMMLLDITPKGSSYYSYDKFISDSTIVADVEKQTKSGSGNIQINRNDKPGQINYKVVKDYPDFRTYLSTKISTDKYKVKEDQKPVWKILPDKQKIGEYMAQKATTSYGGRDWIAWFTADIPFQDGPYKFYGLPGLIVKIEDTTGSHIMTLVGNKKIANPSSDAEFKLPSGMVMLGVGGKEIEVTEDQFRKVWKAYVNDPSKNMRQMMAGNGDMKMTFKFKDASGKEISDPNQVLRAMEKSTKERLAKDNNPIEPDLYR</sequence>
<dbReference type="Pfam" id="PF09697">
    <property type="entry name" value="Porph_ging"/>
    <property type="match status" value="1"/>
</dbReference>
<comment type="caution">
    <text evidence="2">The sequence shown here is derived from an EMBL/GenBank/DDBJ whole genome shotgun (WGS) entry which is preliminary data.</text>
</comment>
<dbReference type="EMBL" id="JAUTAL010000001">
    <property type="protein sequence ID" value="MDQ1096440.1"/>
    <property type="molecule type" value="Genomic_DNA"/>
</dbReference>
<dbReference type="RefSeq" id="WP_307448840.1">
    <property type="nucleotide sequence ID" value="NZ_JAUTAL010000001.1"/>
</dbReference>
<feature type="compositionally biased region" description="Basic and acidic residues" evidence="1">
    <location>
        <begin position="278"/>
        <end position="287"/>
    </location>
</feature>
<proteinExistence type="predicted"/>
<evidence type="ECO:0000313" key="3">
    <source>
        <dbReference type="Proteomes" id="UP001225072"/>
    </source>
</evidence>
<dbReference type="Proteomes" id="UP001225072">
    <property type="component" value="Unassembled WGS sequence"/>
</dbReference>
<protein>
    <submittedName>
        <fullName evidence="2">GLPGLI family protein</fullName>
    </submittedName>
</protein>
<dbReference type="InterPro" id="IPR005901">
    <property type="entry name" value="GLPGLI"/>
</dbReference>
<name>A0ABU0TJI4_9FLAO</name>
<reference evidence="2 3" key="1">
    <citation type="submission" date="2023-07" db="EMBL/GenBank/DDBJ databases">
        <title>Functional and genomic diversity of the sorghum phyllosphere microbiome.</title>
        <authorList>
            <person name="Shade A."/>
        </authorList>
    </citation>
    <scope>NUCLEOTIDE SEQUENCE [LARGE SCALE GENOMIC DNA]</scope>
    <source>
        <strain evidence="2 3">SORGH_AS_1064</strain>
    </source>
</reference>
<evidence type="ECO:0000313" key="2">
    <source>
        <dbReference type="EMBL" id="MDQ1096440.1"/>
    </source>
</evidence>
<gene>
    <name evidence="2" type="ORF">QE404_001587</name>
</gene>
<evidence type="ECO:0000256" key="1">
    <source>
        <dbReference type="SAM" id="MobiDB-lite"/>
    </source>
</evidence>
<keyword evidence="3" id="KW-1185">Reference proteome</keyword>